<feature type="binding site" evidence="2">
    <location>
        <position position="106"/>
    </location>
    <ligand>
        <name>Mn(2+)</name>
        <dbReference type="ChEBI" id="CHEBI:29035"/>
        <label>2</label>
    </ligand>
</feature>
<feature type="binding site" evidence="2">
    <location>
        <position position="108"/>
    </location>
    <ligand>
        <name>Mn(2+)</name>
        <dbReference type="ChEBI" id="CHEBI:29035"/>
        <label>2</label>
    </ligand>
</feature>
<name>A0A5N3P737_9HYPH</name>
<keyword evidence="1 4" id="KW-0378">Hydrolase</keyword>
<dbReference type="RefSeq" id="WP_150946995.1">
    <property type="nucleotide sequence ID" value="NZ_VCMV01000033.1"/>
</dbReference>
<dbReference type="Gene3D" id="3.40.630.10">
    <property type="entry name" value="Zn peptidases"/>
    <property type="match status" value="1"/>
</dbReference>
<keyword evidence="2" id="KW-0479">Metal-binding</keyword>
<dbReference type="AlphaFoldDB" id="A0A5N3P737"/>
<protein>
    <submittedName>
        <fullName evidence="4">Amidohydrolase</fullName>
    </submittedName>
</protein>
<dbReference type="InterPro" id="IPR036264">
    <property type="entry name" value="Bact_exopeptidase_dim_dom"/>
</dbReference>
<dbReference type="Proteomes" id="UP000325684">
    <property type="component" value="Unassembled WGS sequence"/>
</dbReference>
<keyword evidence="5" id="KW-1185">Reference proteome</keyword>
<feature type="binding site" evidence="2">
    <location>
        <position position="168"/>
    </location>
    <ligand>
        <name>Mn(2+)</name>
        <dbReference type="ChEBI" id="CHEBI:29035"/>
        <label>2</label>
    </ligand>
</feature>
<dbReference type="OrthoDB" id="9777385at2"/>
<dbReference type="PANTHER" id="PTHR11014:SF63">
    <property type="entry name" value="METALLOPEPTIDASE, PUTATIVE (AFU_ORTHOLOGUE AFUA_6G09600)-RELATED"/>
    <property type="match status" value="1"/>
</dbReference>
<dbReference type="Pfam" id="PF01546">
    <property type="entry name" value="Peptidase_M20"/>
    <property type="match status" value="1"/>
</dbReference>
<evidence type="ECO:0000313" key="5">
    <source>
        <dbReference type="Proteomes" id="UP000325684"/>
    </source>
</evidence>
<dbReference type="InterPro" id="IPR002933">
    <property type="entry name" value="Peptidase_M20"/>
</dbReference>
<proteinExistence type="predicted"/>
<organism evidence="4 5">
    <name type="scientific">Microvirga brassicacearum</name>
    <dbReference type="NCBI Taxonomy" id="2580413"/>
    <lineage>
        <taxon>Bacteria</taxon>
        <taxon>Pseudomonadati</taxon>
        <taxon>Pseudomonadota</taxon>
        <taxon>Alphaproteobacteria</taxon>
        <taxon>Hyphomicrobiales</taxon>
        <taxon>Methylobacteriaceae</taxon>
        <taxon>Microvirga</taxon>
    </lineage>
</organism>
<dbReference type="PANTHER" id="PTHR11014">
    <property type="entry name" value="PEPTIDASE M20 FAMILY MEMBER"/>
    <property type="match status" value="1"/>
</dbReference>
<accession>A0A5N3P737</accession>
<feature type="binding site" evidence="2">
    <location>
        <position position="142"/>
    </location>
    <ligand>
        <name>Mn(2+)</name>
        <dbReference type="ChEBI" id="CHEBI:29035"/>
        <label>2</label>
    </ligand>
</feature>
<evidence type="ECO:0000256" key="2">
    <source>
        <dbReference type="PIRSR" id="PIRSR005962-1"/>
    </source>
</evidence>
<evidence type="ECO:0000256" key="1">
    <source>
        <dbReference type="ARBA" id="ARBA00022801"/>
    </source>
</evidence>
<dbReference type="SUPFAM" id="SSF53187">
    <property type="entry name" value="Zn-dependent exopeptidases"/>
    <property type="match status" value="1"/>
</dbReference>
<dbReference type="CDD" id="cd03886">
    <property type="entry name" value="M20_Acy1"/>
    <property type="match status" value="1"/>
</dbReference>
<dbReference type="GO" id="GO:0019877">
    <property type="term" value="P:diaminopimelate biosynthetic process"/>
    <property type="evidence" value="ECO:0007669"/>
    <property type="project" value="UniProtKB-ARBA"/>
</dbReference>
<dbReference type="GO" id="GO:0050118">
    <property type="term" value="F:N-acetyldiaminopimelate deacetylase activity"/>
    <property type="evidence" value="ECO:0007669"/>
    <property type="project" value="UniProtKB-ARBA"/>
</dbReference>
<dbReference type="Pfam" id="PF07687">
    <property type="entry name" value="M20_dimer"/>
    <property type="match status" value="1"/>
</dbReference>
<reference evidence="4 5" key="1">
    <citation type="journal article" date="2019" name="Microorganisms">
        <title>Genome Insights into the Novel Species Microvirga brassicacearum, a Rapeseed Endophyte with Biotechnological Potential.</title>
        <authorList>
            <person name="Jimenez-Gomez A."/>
            <person name="Saati-Santamaria Z."/>
            <person name="Igual J.M."/>
            <person name="Rivas R."/>
            <person name="Mateos P.F."/>
            <person name="Garcia-Fraile P."/>
        </authorList>
    </citation>
    <scope>NUCLEOTIDE SEQUENCE [LARGE SCALE GENOMIC DNA]</scope>
    <source>
        <strain evidence="4 5">CDVBN77</strain>
    </source>
</reference>
<dbReference type="EMBL" id="VCMV01000033">
    <property type="protein sequence ID" value="KAB0265536.1"/>
    <property type="molecule type" value="Genomic_DNA"/>
</dbReference>
<sequence length="400" mass="42839">MTHMLNDEIDRIVSQIEPDLIAIRRQIHANPELSLEEFETARLVEEQLGTLGIDHVRRFGGTGIAAIVGTANGLVVGIRGDMDALPIQEESGAPYASTRPGVSHACGHDAHTAIVLGVARVMHLLKDKLPGRAMLVFQPAEEGHGGAAAMIEDGVLEWGKPDVMLGFHNWPLLPPGTVGWHPSASFASSDRFTATLTGVSGHGAHPHLARDVIVAAAHFIGEAQTIVSREIAPLQPAVVSFGSINGGTAGNQLPDRVVIVGTARCHSDDVRKAIQDALVRIGQGVALSHRVECRVSFDSGSGPVVNDPRVLSTLVRSCEEALGSPHVYNLGQGTMGAEDFSEFSSRVPSAHIRVGSKRKDRETMLHRSNFDLDEACIAISVRCLCYGILRLMNSDEWKAI</sequence>
<feature type="binding site" evidence="2">
    <location>
        <position position="366"/>
    </location>
    <ligand>
        <name>Mn(2+)</name>
        <dbReference type="ChEBI" id="CHEBI:29035"/>
        <label>2</label>
    </ligand>
</feature>
<feature type="domain" description="Peptidase M20 dimerisation" evidence="3">
    <location>
        <begin position="192"/>
        <end position="280"/>
    </location>
</feature>
<dbReference type="PIRSF" id="PIRSF005962">
    <property type="entry name" value="Pept_M20D_amidohydro"/>
    <property type="match status" value="1"/>
</dbReference>
<comment type="cofactor">
    <cofactor evidence="2">
        <name>Mn(2+)</name>
        <dbReference type="ChEBI" id="CHEBI:29035"/>
    </cofactor>
    <text evidence="2">The Mn(2+) ion enhances activity.</text>
</comment>
<dbReference type="NCBIfam" id="TIGR01891">
    <property type="entry name" value="amidohydrolases"/>
    <property type="match status" value="1"/>
</dbReference>
<dbReference type="SUPFAM" id="SSF55031">
    <property type="entry name" value="Bacterial exopeptidase dimerisation domain"/>
    <property type="match status" value="1"/>
</dbReference>
<dbReference type="Gene3D" id="3.30.70.360">
    <property type="match status" value="1"/>
</dbReference>
<dbReference type="FunFam" id="3.30.70.360:FF:000001">
    <property type="entry name" value="N-acetyldiaminopimelate deacetylase"/>
    <property type="match status" value="1"/>
</dbReference>
<gene>
    <name evidence="4" type="ORF">FEZ63_17850</name>
</gene>
<dbReference type="InterPro" id="IPR017439">
    <property type="entry name" value="Amidohydrolase"/>
</dbReference>
<dbReference type="GO" id="GO:0046872">
    <property type="term" value="F:metal ion binding"/>
    <property type="evidence" value="ECO:0007669"/>
    <property type="project" value="UniProtKB-KW"/>
</dbReference>
<keyword evidence="2" id="KW-0464">Manganese</keyword>
<evidence type="ECO:0000259" key="3">
    <source>
        <dbReference type="Pfam" id="PF07687"/>
    </source>
</evidence>
<evidence type="ECO:0000313" key="4">
    <source>
        <dbReference type="EMBL" id="KAB0265536.1"/>
    </source>
</evidence>
<comment type="caution">
    <text evidence="4">The sequence shown here is derived from an EMBL/GenBank/DDBJ whole genome shotgun (WGS) entry which is preliminary data.</text>
</comment>
<dbReference type="InterPro" id="IPR011650">
    <property type="entry name" value="Peptidase_M20_dimer"/>
</dbReference>